<comment type="caution">
    <text evidence="2">The sequence shown here is derived from an EMBL/GenBank/DDBJ whole genome shotgun (WGS) entry which is preliminary data.</text>
</comment>
<dbReference type="Proteomes" id="UP000031565">
    <property type="component" value="Unassembled WGS sequence"/>
</dbReference>
<feature type="transmembrane region" description="Helical" evidence="1">
    <location>
        <begin position="12"/>
        <end position="35"/>
    </location>
</feature>
<evidence type="ECO:0000313" key="2">
    <source>
        <dbReference type="EMBL" id="PQM29701.1"/>
    </source>
</evidence>
<evidence type="ECO:0000256" key="1">
    <source>
        <dbReference type="SAM" id="Phobius"/>
    </source>
</evidence>
<protein>
    <recommendedName>
        <fullName evidence="4">Spiroplasmavirus-related protein</fullName>
    </recommendedName>
</protein>
<organism evidence="2 3">
    <name type="scientific">Spiroplasma poulsonii</name>
    <dbReference type="NCBI Taxonomy" id="2138"/>
    <lineage>
        <taxon>Bacteria</taxon>
        <taxon>Bacillati</taxon>
        <taxon>Mycoplasmatota</taxon>
        <taxon>Mollicutes</taxon>
        <taxon>Entomoplasmatales</taxon>
        <taxon>Spiroplasmataceae</taxon>
        <taxon>Spiroplasma</taxon>
    </lineage>
</organism>
<feature type="transmembrane region" description="Helical" evidence="1">
    <location>
        <begin position="387"/>
        <end position="406"/>
    </location>
</feature>
<feature type="transmembrane region" description="Helical" evidence="1">
    <location>
        <begin position="41"/>
        <end position="59"/>
    </location>
</feature>
<keyword evidence="1" id="KW-0812">Transmembrane</keyword>
<evidence type="ECO:0000313" key="3">
    <source>
        <dbReference type="Proteomes" id="UP000031565"/>
    </source>
</evidence>
<dbReference type="EMBL" id="JTLV02000008">
    <property type="protein sequence ID" value="PQM29701.1"/>
    <property type="molecule type" value="Genomic_DNA"/>
</dbReference>
<dbReference type="RefSeq" id="WP_242441524.1">
    <property type="nucleotide sequence ID" value="NZ_JTLV02000008.1"/>
</dbReference>
<keyword evidence="1" id="KW-1133">Transmembrane helix</keyword>
<keyword evidence="3" id="KW-1185">Reference proteome</keyword>
<keyword evidence="1" id="KW-0472">Membrane</keyword>
<dbReference type="AlphaFoldDB" id="A0A2P6F8C6"/>
<dbReference type="Gene3D" id="3.40.50.300">
    <property type="entry name" value="P-loop containing nucleotide triphosphate hydrolases"/>
    <property type="match status" value="1"/>
</dbReference>
<gene>
    <name evidence="2" type="ORF">SMSRO_SF031020</name>
</gene>
<feature type="transmembrane region" description="Helical" evidence="1">
    <location>
        <begin position="71"/>
        <end position="89"/>
    </location>
</feature>
<evidence type="ECO:0008006" key="4">
    <source>
        <dbReference type="Google" id="ProtNLM"/>
    </source>
</evidence>
<dbReference type="InterPro" id="IPR027417">
    <property type="entry name" value="P-loop_NTPase"/>
</dbReference>
<sequence length="463" mass="54445">MKIKKLILVMKNFCYINLSLLFLNFVYVIIFLLSLKFNQGLFYWFLFVAQIFYFCFWLSKNIKYQLTIFRLIYLLWDCPLSIIVGKLGMGKTLLLTYLSQVMKLLTENIYSNYPIEEEGVKVLTFNNLDFKDRKKIIPPDGSLILFDESFLYLDGTSPDKEKEKHAGKIPWIVGARHLKHRALFTAQREGMLWNNIRQLSNSILIPLNLKKPKRSKNKLLAIFNQSFILTLGFFQDIADYQAWKEKSVERLADGKRTRYKSSDGLGIRFFKIIIPLEVANKYDSYWLSFIRDLKNDEITNKKEFYWVDIFKLTNKECLDLFDIDILKKNLEPKKEKQNYPKGKITMINFLSEQVNNDIWEKLFSFVVTTTMMVFDLMMVIKIPLTNVLLFYVLIFTLVVDLSIYAIHGTSTNYNDLGSTVKSGVSKVYTSTAKAYQNSNRQQVKKEFNRQNIREQVKIKRGSK</sequence>
<reference evidence="2 3" key="1">
    <citation type="journal article" date="2015" name="MBio">
        <title>Genome sequence of the Drosophila melanogaster male-killing Spiroplasma strain MSRO endosymbiont.</title>
        <authorList>
            <person name="Paredes J.C."/>
            <person name="Herren J.K."/>
            <person name="Schupfer F."/>
            <person name="Marin R."/>
            <person name="Claverol S."/>
            <person name="Kuo C.H."/>
            <person name="Lemaitre B."/>
            <person name="Beven L."/>
        </authorList>
    </citation>
    <scope>NUCLEOTIDE SEQUENCE [LARGE SCALE GENOMIC DNA]</scope>
    <source>
        <strain evidence="2 3">MSRO</strain>
    </source>
</reference>
<name>A0A2P6F8C6_9MOLU</name>
<accession>A0A2P6F8C6</accession>
<proteinExistence type="predicted"/>